<dbReference type="InterPro" id="IPR017972">
    <property type="entry name" value="Cyt_P450_CS"/>
</dbReference>
<comment type="caution">
    <text evidence="5">The sequence shown here is derived from an EMBL/GenBank/DDBJ whole genome shotgun (WGS) entry which is preliminary data.</text>
</comment>
<dbReference type="GO" id="GO:0032259">
    <property type="term" value="P:methylation"/>
    <property type="evidence" value="ECO:0007669"/>
    <property type="project" value="UniProtKB-KW"/>
</dbReference>
<dbReference type="PRINTS" id="PR00463">
    <property type="entry name" value="EP450I"/>
</dbReference>
<dbReference type="EC" id="1.14.14.154" evidence="5"/>
<dbReference type="Gene3D" id="1.10.630.10">
    <property type="entry name" value="Cytochrome P450"/>
    <property type="match status" value="1"/>
</dbReference>
<comment type="similarity">
    <text evidence="2 4">Belongs to the cytochrome P450 family.</text>
</comment>
<dbReference type="EMBL" id="SJPI01000001">
    <property type="protein sequence ID" value="TWT54751.1"/>
    <property type="molecule type" value="Genomic_DNA"/>
</dbReference>
<dbReference type="GO" id="GO:0020037">
    <property type="term" value="F:heme binding"/>
    <property type="evidence" value="ECO:0007669"/>
    <property type="project" value="InterPro"/>
</dbReference>
<dbReference type="PANTHER" id="PTHR24305:SF166">
    <property type="entry name" value="CYTOCHROME P450 12A4, MITOCHONDRIAL-RELATED"/>
    <property type="match status" value="1"/>
</dbReference>
<dbReference type="OrthoDB" id="9789468at2"/>
<protein>
    <submittedName>
        <fullName evidence="5">Lanosterol 14-alpha demethylase</fullName>
        <ecNumber evidence="5">1.14.14.154</ecNumber>
    </submittedName>
</protein>
<dbReference type="Proteomes" id="UP000316598">
    <property type="component" value="Unassembled WGS sequence"/>
</dbReference>
<evidence type="ECO:0000256" key="4">
    <source>
        <dbReference type="RuleBase" id="RU000461"/>
    </source>
</evidence>
<keyword evidence="3 4" id="KW-0349">Heme</keyword>
<dbReference type="RefSeq" id="WP_146514747.1">
    <property type="nucleotide sequence ID" value="NZ_SJPI01000001.1"/>
</dbReference>
<keyword evidence="5" id="KW-0808">Transferase</keyword>
<dbReference type="CDD" id="cd11053">
    <property type="entry name" value="CYP110-like"/>
    <property type="match status" value="1"/>
</dbReference>
<dbReference type="InterPro" id="IPR050121">
    <property type="entry name" value="Cytochrome_P450_monoxygenase"/>
</dbReference>
<keyword evidence="6" id="KW-1185">Reference proteome</keyword>
<reference evidence="5 6" key="1">
    <citation type="submission" date="2019-02" db="EMBL/GenBank/DDBJ databases">
        <title>Deep-cultivation of Planctomycetes and their phenomic and genomic characterization uncovers novel biology.</title>
        <authorList>
            <person name="Wiegand S."/>
            <person name="Jogler M."/>
            <person name="Boedeker C."/>
            <person name="Pinto D."/>
            <person name="Vollmers J."/>
            <person name="Rivas-Marin E."/>
            <person name="Kohn T."/>
            <person name="Peeters S.H."/>
            <person name="Heuer A."/>
            <person name="Rast P."/>
            <person name="Oberbeckmann S."/>
            <person name="Bunk B."/>
            <person name="Jeske O."/>
            <person name="Meyerdierks A."/>
            <person name="Storesund J.E."/>
            <person name="Kallscheuer N."/>
            <person name="Luecker S."/>
            <person name="Lage O.M."/>
            <person name="Pohl T."/>
            <person name="Merkel B.J."/>
            <person name="Hornburger P."/>
            <person name="Mueller R.-W."/>
            <person name="Bruemmer F."/>
            <person name="Labrenz M."/>
            <person name="Spormann A.M."/>
            <person name="Op Den Camp H."/>
            <person name="Overmann J."/>
            <person name="Amann R."/>
            <person name="Jetten M.S.M."/>
            <person name="Mascher T."/>
            <person name="Medema M.H."/>
            <person name="Devos D.P."/>
            <person name="Kaster A.-K."/>
            <person name="Ovreas L."/>
            <person name="Rohde M."/>
            <person name="Galperin M.Y."/>
            <person name="Jogler C."/>
        </authorList>
    </citation>
    <scope>NUCLEOTIDE SEQUENCE [LARGE SCALE GENOMIC DNA]</scope>
    <source>
        <strain evidence="5 6">Pla22</strain>
    </source>
</reference>
<dbReference type="GO" id="GO:0008398">
    <property type="term" value="F:sterol 14-demethylase activity"/>
    <property type="evidence" value="ECO:0007669"/>
    <property type="project" value="UniProtKB-EC"/>
</dbReference>
<dbReference type="InterPro" id="IPR002401">
    <property type="entry name" value="Cyt_P450_E_grp-I"/>
</dbReference>
<dbReference type="GO" id="GO:0008168">
    <property type="term" value="F:methyltransferase activity"/>
    <property type="evidence" value="ECO:0007669"/>
    <property type="project" value="UniProtKB-KW"/>
</dbReference>
<dbReference type="AlphaFoldDB" id="A0A5C5WXB5"/>
<comment type="cofactor">
    <cofactor evidence="1 3">
        <name>heme</name>
        <dbReference type="ChEBI" id="CHEBI:30413"/>
    </cofactor>
</comment>
<dbReference type="PRINTS" id="PR00385">
    <property type="entry name" value="P450"/>
</dbReference>
<keyword evidence="4" id="KW-0503">Monooxygenase</keyword>
<dbReference type="GO" id="GO:0005506">
    <property type="term" value="F:iron ion binding"/>
    <property type="evidence" value="ECO:0007669"/>
    <property type="project" value="InterPro"/>
</dbReference>
<evidence type="ECO:0000256" key="1">
    <source>
        <dbReference type="ARBA" id="ARBA00001971"/>
    </source>
</evidence>
<evidence type="ECO:0000256" key="3">
    <source>
        <dbReference type="PIRSR" id="PIRSR602401-1"/>
    </source>
</evidence>
<dbReference type="Pfam" id="PF00067">
    <property type="entry name" value="p450"/>
    <property type="match status" value="1"/>
</dbReference>
<dbReference type="InterPro" id="IPR036396">
    <property type="entry name" value="Cyt_P450_sf"/>
</dbReference>
<proteinExistence type="inferred from homology"/>
<dbReference type="PROSITE" id="PS00086">
    <property type="entry name" value="CYTOCHROME_P450"/>
    <property type="match status" value="1"/>
</dbReference>
<feature type="binding site" description="axial binding residue" evidence="3">
    <location>
        <position position="385"/>
    </location>
    <ligand>
        <name>heme</name>
        <dbReference type="ChEBI" id="CHEBI:30413"/>
    </ligand>
    <ligandPart>
        <name>Fe</name>
        <dbReference type="ChEBI" id="CHEBI:18248"/>
    </ligandPart>
</feature>
<keyword evidence="3 4" id="KW-0408">Iron</keyword>
<keyword evidence="4 5" id="KW-0560">Oxidoreductase</keyword>
<dbReference type="PANTHER" id="PTHR24305">
    <property type="entry name" value="CYTOCHROME P450"/>
    <property type="match status" value="1"/>
</dbReference>
<evidence type="ECO:0000313" key="5">
    <source>
        <dbReference type="EMBL" id="TWT54751.1"/>
    </source>
</evidence>
<gene>
    <name evidence="5" type="ORF">Pla22_24030</name>
</gene>
<dbReference type="InterPro" id="IPR001128">
    <property type="entry name" value="Cyt_P450"/>
</dbReference>
<keyword evidence="3 4" id="KW-0479">Metal-binding</keyword>
<name>A0A5C5WXB5_9BACT</name>
<dbReference type="SUPFAM" id="SSF48264">
    <property type="entry name" value="Cytochrome P450"/>
    <property type="match status" value="1"/>
</dbReference>
<accession>A0A5C5WXB5</accession>
<evidence type="ECO:0000256" key="2">
    <source>
        <dbReference type="ARBA" id="ARBA00010617"/>
    </source>
</evidence>
<sequence>MTSLSLRLPSGPRGKLRNTWRVLKSPRHFFQDCVAKYGDPFTMNAINGKVVVTGRPELIEQIFRADPDTFSVFASEGLKPILGAGSLLMMEGPDHRAERKRVAPPLHGDRMRVYGETMKRIAEQAIRKREDGQPFTGLQLGTEISLDVILQTVFGADSEDLLQEFRVCTRAALDRSWPVLFFSPKMQFGFAGLSPMDRLRNAQQQLRGALKRELDRRGSTIADREDILSILARPTEDEPHLDFEHLADSVGTLLFAGHETTAVSVAWALYHLHRNPGWLDQLRVEIDASDGSPLTYSKMPLLMGVVQETLRLNPIVTEVLRTLRRPFSLGDYHLPVGHSVAAAACLAHYDETVFVNPNEFDPSRFVDQTYSPSQYFPFGGGNRRCVGAAFATFELAIVLGTILRSHELELLDQGDVVSTRRNITMGPSTGVNLRVIQRRGVDRV</sequence>
<keyword evidence="5" id="KW-0489">Methyltransferase</keyword>
<organism evidence="5 6">
    <name type="scientific">Rubripirellula amarantea</name>
    <dbReference type="NCBI Taxonomy" id="2527999"/>
    <lineage>
        <taxon>Bacteria</taxon>
        <taxon>Pseudomonadati</taxon>
        <taxon>Planctomycetota</taxon>
        <taxon>Planctomycetia</taxon>
        <taxon>Pirellulales</taxon>
        <taxon>Pirellulaceae</taxon>
        <taxon>Rubripirellula</taxon>
    </lineage>
</organism>
<evidence type="ECO:0000313" key="6">
    <source>
        <dbReference type="Proteomes" id="UP000316598"/>
    </source>
</evidence>